<dbReference type="Proteomes" id="UP000007819">
    <property type="component" value="Chromosome A2"/>
</dbReference>
<evidence type="ECO:0000256" key="5">
    <source>
        <dbReference type="ARBA" id="ARBA00022857"/>
    </source>
</evidence>
<dbReference type="EC" id="1.14.13.9" evidence="10"/>
<feature type="transmembrane region" description="Helical" evidence="11">
    <location>
        <begin position="424"/>
        <end position="444"/>
    </location>
</feature>
<dbReference type="HAMAP" id="MF_01971">
    <property type="entry name" value="Kynurenine_monooxygenase"/>
    <property type="match status" value="1"/>
</dbReference>
<dbReference type="GO" id="GO:0006569">
    <property type="term" value="P:L-tryptophan catabolic process"/>
    <property type="evidence" value="ECO:0007669"/>
    <property type="project" value="UniProtKB-UniRule"/>
</dbReference>
<dbReference type="GO" id="GO:0070189">
    <property type="term" value="P:kynurenine metabolic process"/>
    <property type="evidence" value="ECO:0007669"/>
    <property type="project" value="TreeGrafter"/>
</dbReference>
<name>A0A8R2NSV0_ACYPI</name>
<evidence type="ECO:0000313" key="14">
    <source>
        <dbReference type="Proteomes" id="UP000007819"/>
    </source>
</evidence>
<comment type="pathway">
    <text evidence="10">Cofactor biosynthesis; NAD(+) biosynthesis; quinolinate from L-kynurenine: step 1/3.</text>
</comment>
<dbReference type="PANTHER" id="PTHR46028:SF2">
    <property type="entry name" value="KYNURENINE 3-MONOOXYGENASE"/>
    <property type="match status" value="1"/>
</dbReference>
<keyword evidence="3 10" id="KW-0662">Pyridine nucleotide biosynthesis</keyword>
<dbReference type="GO" id="GO:0005741">
    <property type="term" value="C:mitochondrial outer membrane"/>
    <property type="evidence" value="ECO:0007669"/>
    <property type="project" value="TreeGrafter"/>
</dbReference>
<dbReference type="GO" id="GO:0071949">
    <property type="term" value="F:FAD binding"/>
    <property type="evidence" value="ECO:0007669"/>
    <property type="project" value="InterPro"/>
</dbReference>
<evidence type="ECO:0000256" key="1">
    <source>
        <dbReference type="ARBA" id="ARBA00001974"/>
    </source>
</evidence>
<dbReference type="OMA" id="REFMFIA"/>
<comment type="similarity">
    <text evidence="10">Belongs to the aromatic-ring hydroxylase family. KMO subfamily.</text>
</comment>
<accession>A0A8R2NSV0</accession>
<comment type="cofactor">
    <cofactor evidence="1 10">
        <name>FAD</name>
        <dbReference type="ChEBI" id="CHEBI:57692"/>
    </cofactor>
</comment>
<dbReference type="InterPro" id="IPR002938">
    <property type="entry name" value="FAD-bd"/>
</dbReference>
<dbReference type="AlphaFoldDB" id="A0A8R2NSV0"/>
<keyword evidence="5 10" id="KW-0521">NADP</keyword>
<evidence type="ECO:0000256" key="9">
    <source>
        <dbReference type="ARBA" id="ARBA00047818"/>
    </source>
</evidence>
<dbReference type="GeneID" id="100166533"/>
<dbReference type="GO" id="GO:0043420">
    <property type="term" value="P:anthranilate metabolic process"/>
    <property type="evidence" value="ECO:0007669"/>
    <property type="project" value="UniProtKB-UniRule"/>
</dbReference>
<dbReference type="PRINTS" id="PR00420">
    <property type="entry name" value="RNGMNOXGNASE"/>
</dbReference>
<protein>
    <recommendedName>
        <fullName evidence="10">Kynurenine 3-monooxygenase</fullName>
        <ecNumber evidence="10">1.14.13.9</ecNumber>
    </recommendedName>
    <alternativeName>
        <fullName evidence="10">Kynurenine 3-hydroxylase</fullName>
    </alternativeName>
</protein>
<evidence type="ECO:0000259" key="12">
    <source>
        <dbReference type="Pfam" id="PF01494"/>
    </source>
</evidence>
<feature type="domain" description="FAD-binding" evidence="12">
    <location>
        <begin position="7"/>
        <end position="336"/>
    </location>
</feature>
<keyword evidence="6 10" id="KW-0560">Oxidoreductase</keyword>
<keyword evidence="2 10" id="KW-0285">Flavoprotein</keyword>
<dbReference type="EnsemblMetazoa" id="XM_029490920.1">
    <property type="protein sequence ID" value="XP_029346780.1"/>
    <property type="gene ID" value="LOC100166533"/>
</dbReference>
<dbReference type="GO" id="GO:0004502">
    <property type="term" value="F:kynurenine 3-monooxygenase activity"/>
    <property type="evidence" value="ECO:0007669"/>
    <property type="project" value="UniProtKB-UniRule"/>
</dbReference>
<dbReference type="InterPro" id="IPR036188">
    <property type="entry name" value="FAD/NAD-bd_sf"/>
</dbReference>
<dbReference type="SUPFAM" id="SSF51905">
    <property type="entry name" value="FAD/NAD(P)-binding domain"/>
    <property type="match status" value="1"/>
</dbReference>
<sequence>MFTHSRVKIAIIGAGPVGSLCACFMAENGYDVTVYESRTDIRLDKSTSGRSINLALSERGINALRFIGLDNIVIEELTEPMYGRMIHSIDGHTYSIMYDINKSKCLYSVSRKELNAFLLTKLEKYPNVKLNFSHKLVDVDFNAKLLTFQKSLENQQQTVKPDVIIGCDGAHSVVRKHMIRQPMFNFSQTYIDHGYFEISLPSAATKDTLAPGHLHIWPRSTFMLIALPNKDKSWTCTLFMPMDQFPLILESENEDILRFFNEYFKDFMDLIQPEHLLNQVTNGKARTLISIKCNPYHVNDNFLLMGDAAHAIVPFYGQGMNAGFEDCTILNQLLEEYDHDLKNVIKTFSLRRIEDAEAISDLAFYNYIEMRDLVARKSFLWRKKLDNILNKWFPQTWIPLHSSVSFTTIGYKQCKLDNQWQDQILFRMFILFATFFSISLYFFASIMSKSL</sequence>
<keyword evidence="11" id="KW-1133">Transmembrane helix</keyword>
<organism evidence="13 14">
    <name type="scientific">Acyrthosiphon pisum</name>
    <name type="common">Pea aphid</name>
    <dbReference type="NCBI Taxonomy" id="7029"/>
    <lineage>
        <taxon>Eukaryota</taxon>
        <taxon>Metazoa</taxon>
        <taxon>Ecdysozoa</taxon>
        <taxon>Arthropoda</taxon>
        <taxon>Hexapoda</taxon>
        <taxon>Insecta</taxon>
        <taxon>Pterygota</taxon>
        <taxon>Neoptera</taxon>
        <taxon>Paraneoptera</taxon>
        <taxon>Hemiptera</taxon>
        <taxon>Sternorrhyncha</taxon>
        <taxon>Aphidomorpha</taxon>
        <taxon>Aphidoidea</taxon>
        <taxon>Aphididae</taxon>
        <taxon>Macrosiphini</taxon>
        <taxon>Acyrthosiphon</taxon>
    </lineage>
</organism>
<keyword evidence="7 10" id="KW-0503">Monooxygenase</keyword>
<keyword evidence="10 11" id="KW-0472">Membrane</keyword>
<dbReference type="Gene3D" id="3.50.50.60">
    <property type="entry name" value="FAD/NAD(P)-binding domain"/>
    <property type="match status" value="1"/>
</dbReference>
<comment type="catalytic activity">
    <reaction evidence="9 10">
        <text>L-kynurenine + NADPH + O2 + H(+) = 3-hydroxy-L-kynurenine + NADP(+) + H2O</text>
        <dbReference type="Rhea" id="RHEA:20545"/>
        <dbReference type="ChEBI" id="CHEBI:15377"/>
        <dbReference type="ChEBI" id="CHEBI:15378"/>
        <dbReference type="ChEBI" id="CHEBI:15379"/>
        <dbReference type="ChEBI" id="CHEBI:57783"/>
        <dbReference type="ChEBI" id="CHEBI:57959"/>
        <dbReference type="ChEBI" id="CHEBI:58125"/>
        <dbReference type="ChEBI" id="CHEBI:58349"/>
        <dbReference type="EC" id="1.14.13.9"/>
    </reaction>
</comment>
<evidence type="ECO:0000256" key="10">
    <source>
        <dbReference type="HAMAP-Rule" id="MF_03018"/>
    </source>
</evidence>
<dbReference type="Pfam" id="PF01494">
    <property type="entry name" value="FAD_binding_3"/>
    <property type="match status" value="1"/>
</dbReference>
<keyword evidence="8 10" id="KW-0496">Mitochondrion</keyword>
<dbReference type="PANTHER" id="PTHR46028">
    <property type="entry name" value="KYNURENINE 3-MONOOXYGENASE"/>
    <property type="match status" value="1"/>
</dbReference>
<dbReference type="CTD" id="35724"/>
<evidence type="ECO:0000256" key="2">
    <source>
        <dbReference type="ARBA" id="ARBA00022630"/>
    </source>
</evidence>
<dbReference type="PROSITE" id="PS51257">
    <property type="entry name" value="PROKAR_LIPOPROTEIN"/>
    <property type="match status" value="1"/>
</dbReference>
<proteinExistence type="inferred from homology"/>
<dbReference type="OrthoDB" id="10053569at2759"/>
<evidence type="ECO:0000313" key="13">
    <source>
        <dbReference type="EnsemblMetazoa" id="XP_029346780.1"/>
    </source>
</evidence>
<evidence type="ECO:0000256" key="7">
    <source>
        <dbReference type="ARBA" id="ARBA00023033"/>
    </source>
</evidence>
<dbReference type="KEGG" id="api:100166533"/>
<evidence type="ECO:0000256" key="11">
    <source>
        <dbReference type="SAM" id="Phobius"/>
    </source>
</evidence>
<dbReference type="RefSeq" id="XP_029346780.1">
    <property type="nucleotide sequence ID" value="XM_029490920.1"/>
</dbReference>
<evidence type="ECO:0000256" key="8">
    <source>
        <dbReference type="ARBA" id="ARBA00023128"/>
    </source>
</evidence>
<dbReference type="InterPro" id="IPR027545">
    <property type="entry name" value="Kynurenine_monooxygenase"/>
</dbReference>
<evidence type="ECO:0000256" key="3">
    <source>
        <dbReference type="ARBA" id="ARBA00022642"/>
    </source>
</evidence>
<keyword evidence="14" id="KW-1185">Reference proteome</keyword>
<keyword evidence="4 10" id="KW-0274">FAD</keyword>
<comment type="subcellular location">
    <subcellularLocation>
        <location evidence="10">Mitochondrion</location>
    </subcellularLocation>
    <subcellularLocation>
        <location evidence="10">Membrane</location>
        <topology evidence="10">Multi-pass membrane protein</topology>
    </subcellularLocation>
</comment>
<comment type="function">
    <text evidence="10">Catalyzes the hydroxylation of L-kynurenine (L-Kyn) to form 3-hydroxy-L-kynurenine (L-3OHKyn). Required for synthesis of quinolinic acid.</text>
</comment>
<evidence type="ECO:0000256" key="6">
    <source>
        <dbReference type="ARBA" id="ARBA00023002"/>
    </source>
</evidence>
<reference evidence="13" key="2">
    <citation type="submission" date="2022-06" db="UniProtKB">
        <authorList>
            <consortium name="EnsemblMetazoa"/>
        </authorList>
    </citation>
    <scope>IDENTIFICATION</scope>
</reference>
<dbReference type="FunFam" id="3.50.50.60:FF:000129">
    <property type="entry name" value="Kynurenine 3-monooxygenase"/>
    <property type="match status" value="1"/>
</dbReference>
<reference evidence="14" key="1">
    <citation type="submission" date="2010-06" db="EMBL/GenBank/DDBJ databases">
        <authorList>
            <person name="Jiang H."/>
            <person name="Abraham K."/>
            <person name="Ali S."/>
            <person name="Alsbrooks S.L."/>
            <person name="Anim B.N."/>
            <person name="Anosike U.S."/>
            <person name="Attaway T."/>
            <person name="Bandaranaike D.P."/>
            <person name="Battles P.K."/>
            <person name="Bell S.N."/>
            <person name="Bell A.V."/>
            <person name="Beltran B."/>
            <person name="Bickham C."/>
            <person name="Bustamante Y."/>
            <person name="Caleb T."/>
            <person name="Canada A."/>
            <person name="Cardenas V."/>
            <person name="Carter K."/>
            <person name="Chacko J."/>
            <person name="Chandrabose M.N."/>
            <person name="Chavez D."/>
            <person name="Chavez A."/>
            <person name="Chen L."/>
            <person name="Chu H.-S."/>
            <person name="Claassen K.J."/>
            <person name="Cockrell R."/>
            <person name="Collins M."/>
            <person name="Cooper J.A."/>
            <person name="Cree A."/>
            <person name="Curry S.M."/>
            <person name="Da Y."/>
            <person name="Dao M.D."/>
            <person name="Das B."/>
            <person name="Davila M.-L."/>
            <person name="Davy-Carroll L."/>
            <person name="Denson S."/>
            <person name="Dinh H."/>
            <person name="Ebong V.E."/>
            <person name="Edwards J.R."/>
            <person name="Egan A."/>
            <person name="El-Daye J."/>
            <person name="Escobedo L."/>
            <person name="Fernandez S."/>
            <person name="Fernando P.R."/>
            <person name="Flagg N."/>
            <person name="Forbes L.D."/>
            <person name="Fowler R.G."/>
            <person name="Fu Q."/>
            <person name="Gabisi R.A."/>
            <person name="Ganer J."/>
            <person name="Garbino Pronczuk A."/>
            <person name="Garcia R.M."/>
            <person name="Garner T."/>
            <person name="Garrett T.E."/>
            <person name="Gonzalez D.A."/>
            <person name="Hamid H."/>
            <person name="Hawkins E.S."/>
            <person name="Hirani K."/>
            <person name="Hogues M.E."/>
            <person name="Hollins B."/>
            <person name="Hsiao C.-H."/>
            <person name="Jabil R."/>
            <person name="James M.L."/>
            <person name="Jhangiani S.N."/>
            <person name="Johnson B."/>
            <person name="Johnson Q."/>
            <person name="Joshi V."/>
            <person name="Kalu J.B."/>
            <person name="Kam C."/>
            <person name="Kashfia A."/>
            <person name="Keebler J."/>
            <person name="Kisamo H."/>
            <person name="Kovar C.L."/>
            <person name="Lago L.A."/>
            <person name="Lai C.-Y."/>
            <person name="Laidlaw J."/>
            <person name="Lara F."/>
            <person name="Le T.-K."/>
            <person name="Lee S.L."/>
            <person name="Legall F.H."/>
            <person name="Lemon S.J."/>
            <person name="Lewis L.R."/>
            <person name="Li B."/>
            <person name="Liu Y."/>
            <person name="Liu Y.-S."/>
            <person name="Lopez J."/>
            <person name="Lozado R.J."/>
            <person name="Lu J."/>
            <person name="Madu R.C."/>
            <person name="Maheshwari M."/>
            <person name="Maheshwari R."/>
            <person name="Malloy K."/>
            <person name="Martinez E."/>
            <person name="Mathew T."/>
            <person name="Mercado I.C."/>
            <person name="Mercado C."/>
            <person name="Meyer B."/>
            <person name="Montgomery K."/>
            <person name="Morgan M.B."/>
            <person name="Munidasa M."/>
            <person name="Nazareth L.V."/>
            <person name="Nelson J."/>
            <person name="Ng B.M."/>
            <person name="Nguyen N.B."/>
            <person name="Nguyen P.Q."/>
            <person name="Nguyen T."/>
            <person name="Obregon M."/>
            <person name="Okwuonu G.O."/>
            <person name="Onwere C.G."/>
            <person name="Orozco G."/>
            <person name="Parra A."/>
            <person name="Patel S."/>
            <person name="Patil S."/>
            <person name="Perez A."/>
            <person name="Perez Y."/>
            <person name="Pham C."/>
            <person name="Primus E.L."/>
            <person name="Pu L.-L."/>
            <person name="Puazo M."/>
            <person name="Qin X."/>
            <person name="Quiroz J.B."/>
            <person name="Reese J."/>
            <person name="Richards S."/>
            <person name="Rives C.M."/>
            <person name="Robberts R."/>
            <person name="Ruiz S.J."/>
            <person name="Ruiz M.J."/>
            <person name="Santibanez J."/>
            <person name="Schneider B.W."/>
            <person name="Sisson I."/>
            <person name="Smith M."/>
            <person name="Sodergren E."/>
            <person name="Song X.-Z."/>
            <person name="Song B.B."/>
            <person name="Summersgill H."/>
            <person name="Thelus R."/>
            <person name="Thornton R.D."/>
            <person name="Trejos Z.Y."/>
            <person name="Usmani K."/>
            <person name="Vattathil S."/>
            <person name="Villasana D."/>
            <person name="Walker D.L."/>
            <person name="Wang S."/>
            <person name="Wang K."/>
            <person name="White C.S."/>
            <person name="Williams A.C."/>
            <person name="Williamson J."/>
            <person name="Wilson K."/>
            <person name="Woghiren I.O."/>
            <person name="Woodworth J.R."/>
            <person name="Worley K.C."/>
            <person name="Wright R.A."/>
            <person name="Wu W."/>
            <person name="Young L."/>
            <person name="Zhang L."/>
            <person name="Zhang J."/>
            <person name="Zhu Y."/>
            <person name="Muzny D.M."/>
            <person name="Weinstock G."/>
            <person name="Gibbs R.A."/>
        </authorList>
    </citation>
    <scope>NUCLEOTIDE SEQUENCE [LARGE SCALE GENOMIC DNA]</scope>
    <source>
        <strain evidence="14">LSR1</strain>
    </source>
</reference>
<dbReference type="GO" id="GO:0019805">
    <property type="term" value="P:quinolinate biosynthetic process"/>
    <property type="evidence" value="ECO:0007669"/>
    <property type="project" value="UniProtKB-UniRule"/>
</dbReference>
<keyword evidence="11" id="KW-0812">Transmembrane</keyword>
<dbReference type="GO" id="GO:0034354">
    <property type="term" value="P:'de novo' NAD+ biosynthetic process from L-tryptophan"/>
    <property type="evidence" value="ECO:0007669"/>
    <property type="project" value="UniProtKB-UniRule"/>
</dbReference>
<evidence type="ECO:0000256" key="4">
    <source>
        <dbReference type="ARBA" id="ARBA00022827"/>
    </source>
</evidence>